<protein>
    <submittedName>
        <fullName evidence="1">Uncharacterized protein</fullName>
    </submittedName>
</protein>
<evidence type="ECO:0000313" key="1">
    <source>
        <dbReference type="EMBL" id="MDZ5088663.1"/>
    </source>
</evidence>
<organism evidence="1 2">
    <name type="scientific">Mycolicibacterium parafortuitum</name>
    <name type="common">Mycobacterium parafortuitum</name>
    <dbReference type="NCBI Taxonomy" id="39692"/>
    <lineage>
        <taxon>Bacteria</taxon>
        <taxon>Bacillati</taxon>
        <taxon>Actinomycetota</taxon>
        <taxon>Actinomycetes</taxon>
        <taxon>Mycobacteriales</taxon>
        <taxon>Mycobacteriaceae</taxon>
        <taxon>Mycolicibacterium</taxon>
    </lineage>
</organism>
<sequence length="360" mass="36266">MSDNPSQPGGYPPEGASQPPQGGYPPPPSGSQPPQGGYPPPPPGGYPPPPSGSQPPQGGYPPPPPGSQPTQGGYPPPPPGGYPPPPPGGYPPPPPPGSGYAPPQSGGFAPQQPGGFGTSPQGYPPQSPSYNVGDGLSWAWNKFTKNAVPLIVAALVLGLIVIGLQALINVVQALVSPGDTSYVSDSNGFSFSYTATGPAGVLVAIIGWFLSLIVTAAIQSAFLGGVLDIANGQEVSIGSFFRPRNIGNVIIAGLLVGIITTIGFVLCILPGLAASIFLMFTIIAVLDRNMSPVDGLKSSFLTGKANFGGVLLTWLAAVVLVLVGAVLCGVGLLVTVPVTALLLVYAYRVMNGGLVAPATP</sequence>
<gene>
    <name evidence="1" type="ORF">OHX15_24990</name>
</gene>
<comment type="caution">
    <text evidence="1">The sequence shown here is derived from an EMBL/GenBank/DDBJ whole genome shotgun (WGS) entry which is preliminary data.</text>
</comment>
<accession>A0ACC6MP85</accession>
<dbReference type="Proteomes" id="UP001289645">
    <property type="component" value="Unassembled WGS sequence"/>
</dbReference>
<dbReference type="EMBL" id="JAOXLN010000036">
    <property type="protein sequence ID" value="MDZ5088663.1"/>
    <property type="molecule type" value="Genomic_DNA"/>
</dbReference>
<keyword evidence="2" id="KW-1185">Reference proteome</keyword>
<proteinExistence type="predicted"/>
<name>A0ACC6MP85_MYCPF</name>
<reference evidence="1 2" key="1">
    <citation type="journal article" date="2021" name="Chemosphere">
        <title>Bioballs carrying a syntrophic Rhodococcus and Mycolicibacterium consortium for simultaneous sorption and biodegradation of fuel oil in contaminated freshwater.</title>
        <authorList>
            <person name="Naloka K."/>
            <person name="Polrit D."/>
            <person name="Muangchinda C."/>
            <person name="Thoetkiattikul H."/>
            <person name="Pinyakong O."/>
        </authorList>
    </citation>
    <scope>NUCLEOTIDE SEQUENCE [LARGE SCALE GENOMIC DNA]</scope>
    <source>
        <strain evidence="1 2">J101</strain>
    </source>
</reference>
<evidence type="ECO:0000313" key="2">
    <source>
        <dbReference type="Proteomes" id="UP001289645"/>
    </source>
</evidence>